<sequence length="351" mass="39931">MWLPSLGFKAPNTASLFQVHQHGRVRGGKHQQDICKALEMDRLVLEEGRRQCEQEASKYQEAAELLYTKLSEYEDKVQSQELAFKKEMQLLKEERNQLQQEKEALEKELEQIERVQIDPKDLHKVEVNLPERSVVFKGHVEEEDTEGTLSDTVTVQPQIRCPIPGGSALITFEDPEVARRIIAMGQHRVQLDDWTYVYVKAEPMTLFLPSSVEISVKQNPRQILLSGLPILSIPEDRLLDKLELFFSKRQNKVAEHLVRRGQFQVPIGKETYKIKVSHRVSGEATDLQFRPSTCAQTVLLSGIPDVLGEELMREALEIHFQKPSKGGGEVEDVFYIPAGAFAAAVFTEAED</sequence>
<keyword evidence="4" id="KW-1185">Reference proteome</keyword>
<dbReference type="PANTHER" id="PTHR15225:SF1">
    <property type="entry name" value="INTERFERON-INDUCED 35 KDA PROTEIN"/>
    <property type="match status" value="1"/>
</dbReference>
<evidence type="ECO:0000313" key="3">
    <source>
        <dbReference type="EMBL" id="KAH0626989.1"/>
    </source>
</evidence>
<evidence type="ECO:0000313" key="4">
    <source>
        <dbReference type="Proteomes" id="UP000826234"/>
    </source>
</evidence>
<dbReference type="InterPro" id="IPR009909">
    <property type="entry name" value="Nmi/IFP35_dom"/>
</dbReference>
<feature type="domain" description="NID" evidence="2">
    <location>
        <begin position="250"/>
        <end position="331"/>
    </location>
</feature>
<dbReference type="EMBL" id="JAIPUX010000521">
    <property type="protein sequence ID" value="KAH0626989.1"/>
    <property type="molecule type" value="Genomic_DNA"/>
</dbReference>
<organism evidence="3 4">
    <name type="scientific">Phrynosoma platyrhinos</name>
    <name type="common">Desert horned lizard</name>
    <dbReference type="NCBI Taxonomy" id="52577"/>
    <lineage>
        <taxon>Eukaryota</taxon>
        <taxon>Metazoa</taxon>
        <taxon>Chordata</taxon>
        <taxon>Craniata</taxon>
        <taxon>Vertebrata</taxon>
        <taxon>Euteleostomi</taxon>
        <taxon>Lepidosauria</taxon>
        <taxon>Squamata</taxon>
        <taxon>Bifurcata</taxon>
        <taxon>Unidentata</taxon>
        <taxon>Episquamata</taxon>
        <taxon>Toxicofera</taxon>
        <taxon>Iguania</taxon>
        <taxon>Phrynosomatidae</taxon>
        <taxon>Phrynosomatinae</taxon>
        <taxon>Phrynosoma</taxon>
    </lineage>
</organism>
<dbReference type="Pfam" id="PF07292">
    <property type="entry name" value="NID"/>
    <property type="match status" value="1"/>
</dbReference>
<name>A0ABQ7TBV6_PHRPL</name>
<keyword evidence="1" id="KW-0175">Coiled coil</keyword>
<evidence type="ECO:0000256" key="1">
    <source>
        <dbReference type="SAM" id="Coils"/>
    </source>
</evidence>
<proteinExistence type="predicted"/>
<dbReference type="PANTHER" id="PTHR15225">
    <property type="entry name" value="INTERFERON-INDUCED PROTEIN 35/NMI N-MYC/STAT INTERACTING PROTEIN"/>
    <property type="match status" value="1"/>
</dbReference>
<accession>A0ABQ7TBV6</accession>
<reference evidence="3 4" key="1">
    <citation type="journal article" date="2022" name="Gigascience">
        <title>A chromosome-level genome assembly and annotation of the desert horned lizard, Phrynosoma platyrhinos, provides insight into chromosomal rearrangements among reptiles.</title>
        <authorList>
            <person name="Koochekian N."/>
            <person name="Ascanio A."/>
            <person name="Farleigh K."/>
            <person name="Card D.C."/>
            <person name="Schield D.R."/>
            <person name="Castoe T.A."/>
            <person name="Jezkova T."/>
        </authorList>
    </citation>
    <scope>NUCLEOTIDE SEQUENCE [LARGE SCALE GENOMIC DNA]</scope>
    <source>
        <strain evidence="3">NK-2021</strain>
    </source>
</reference>
<protein>
    <recommendedName>
        <fullName evidence="2">NID domain-containing protein</fullName>
    </recommendedName>
</protein>
<dbReference type="Proteomes" id="UP000826234">
    <property type="component" value="Unassembled WGS sequence"/>
</dbReference>
<feature type="coiled-coil region" evidence="1">
    <location>
        <begin position="56"/>
        <end position="118"/>
    </location>
</feature>
<evidence type="ECO:0000259" key="2">
    <source>
        <dbReference type="Pfam" id="PF07292"/>
    </source>
</evidence>
<comment type="caution">
    <text evidence="3">The sequence shown here is derived from an EMBL/GenBank/DDBJ whole genome shotgun (WGS) entry which is preliminary data.</text>
</comment>
<gene>
    <name evidence="3" type="ORF">JD844_002337</name>
</gene>